<evidence type="ECO:0000256" key="1">
    <source>
        <dbReference type="ARBA" id="ARBA00001362"/>
    </source>
</evidence>
<comment type="catalytic activity">
    <reaction evidence="1 9 10">
        <text>D-alanyl-D-alanine + H2O = 2 D-alanine</text>
        <dbReference type="Rhea" id="RHEA:20661"/>
        <dbReference type="ChEBI" id="CHEBI:15377"/>
        <dbReference type="ChEBI" id="CHEBI:57416"/>
        <dbReference type="ChEBI" id="CHEBI:57822"/>
        <dbReference type="EC" id="3.4.13.22"/>
    </reaction>
</comment>
<dbReference type="InterPro" id="IPR009045">
    <property type="entry name" value="Zn_M74/Hedgehog-like"/>
</dbReference>
<dbReference type="PIRSF" id="PIRSF026671">
    <property type="entry name" value="AA_dipeptidase"/>
    <property type="match status" value="1"/>
</dbReference>
<keyword evidence="12" id="KW-1185">Reference proteome</keyword>
<dbReference type="PANTHER" id="PTHR43126:SF1">
    <property type="entry name" value="D-ALANYL-D-ALANINE DIPEPTIDASE"/>
    <property type="match status" value="1"/>
</dbReference>
<dbReference type="HAMAP" id="MF_01924">
    <property type="entry name" value="A_A_dipeptidase"/>
    <property type="match status" value="1"/>
</dbReference>
<feature type="site" description="Transition state stabilizer" evidence="9">
    <location>
        <position position="74"/>
    </location>
</feature>
<organism evidence="11 12">
    <name type="scientific">Clostridium aciditolerans</name>
    <dbReference type="NCBI Taxonomy" id="339861"/>
    <lineage>
        <taxon>Bacteria</taxon>
        <taxon>Bacillati</taxon>
        <taxon>Bacillota</taxon>
        <taxon>Clostridia</taxon>
        <taxon>Eubacteriales</taxon>
        <taxon>Clostridiaceae</taxon>
        <taxon>Clostridium</taxon>
    </lineage>
</organism>
<feature type="binding site" evidence="9">
    <location>
        <position position="169"/>
    </location>
    <ligand>
        <name>Zn(2+)</name>
        <dbReference type="ChEBI" id="CHEBI:29105"/>
        <note>catalytic</note>
    </ligand>
</feature>
<keyword evidence="5 9" id="KW-0862">Zinc</keyword>
<comment type="cofactor">
    <cofactor evidence="9">
        <name>Zn(2+)</name>
        <dbReference type="ChEBI" id="CHEBI:29105"/>
    </cofactor>
    <text evidence="9">Binds 1 zinc ion per subunit.</text>
</comment>
<feature type="active site" description="Proton donor/acceptor" evidence="9">
    <location>
        <position position="166"/>
    </location>
</feature>
<evidence type="ECO:0000313" key="11">
    <source>
        <dbReference type="EMBL" id="MBI6875131.1"/>
    </source>
</evidence>
<comment type="caution">
    <text evidence="11">The sequence shown here is derived from an EMBL/GenBank/DDBJ whole genome shotgun (WGS) entry which is preliminary data.</text>
</comment>
<gene>
    <name evidence="11" type="ORF">I6U51_20870</name>
</gene>
<feature type="binding site" evidence="9">
    <location>
        <position position="102"/>
    </location>
    <ligand>
        <name>Zn(2+)</name>
        <dbReference type="ChEBI" id="CHEBI:29105"/>
        <note>catalytic</note>
    </ligand>
</feature>
<dbReference type="EMBL" id="JAEEGB010000038">
    <property type="protein sequence ID" value="MBI6875131.1"/>
    <property type="molecule type" value="Genomic_DNA"/>
</dbReference>
<reference evidence="11" key="1">
    <citation type="submission" date="2020-12" db="EMBL/GenBank/DDBJ databases">
        <title>Clostridium thailandense sp. nov., a novel acetogenic bacterium isolated from peat land soil in Thailand.</title>
        <authorList>
            <person name="Chaikitkaew S."/>
            <person name="Birkeland N.K."/>
        </authorList>
    </citation>
    <scope>NUCLEOTIDE SEQUENCE</scope>
    <source>
        <strain evidence="11">DSM 17425</strain>
    </source>
</reference>
<accession>A0A934M8S4</accession>
<keyword evidence="2 9" id="KW-0645">Protease</keyword>
<evidence type="ECO:0000256" key="8">
    <source>
        <dbReference type="ARBA" id="ARBA00023316"/>
    </source>
</evidence>
<dbReference type="EC" id="3.4.13.22" evidence="9 10"/>
<dbReference type="GO" id="GO:0008270">
    <property type="term" value="F:zinc ion binding"/>
    <property type="evidence" value="ECO:0007669"/>
    <property type="project" value="UniProtKB-UniRule"/>
</dbReference>
<evidence type="ECO:0000313" key="12">
    <source>
        <dbReference type="Proteomes" id="UP000622687"/>
    </source>
</evidence>
<protein>
    <recommendedName>
        <fullName evidence="9 10">D-alanyl-D-alanine dipeptidase</fullName>
        <shortName evidence="9 10">D-Ala-D-Ala dipeptidase</shortName>
        <ecNumber evidence="9 10">3.4.13.22</ecNumber>
    </recommendedName>
</protein>
<dbReference type="AlphaFoldDB" id="A0A934M8S4"/>
<keyword evidence="4 9" id="KW-0378">Hydrolase</keyword>
<dbReference type="PANTHER" id="PTHR43126">
    <property type="entry name" value="D-ALANYL-D-ALANINE DIPEPTIDASE"/>
    <property type="match status" value="1"/>
</dbReference>
<dbReference type="GO" id="GO:0160237">
    <property type="term" value="F:D-Ala-D-Ala dipeptidase activity"/>
    <property type="evidence" value="ECO:0007669"/>
    <property type="project" value="UniProtKB-EC"/>
</dbReference>
<evidence type="ECO:0000256" key="5">
    <source>
        <dbReference type="ARBA" id="ARBA00022833"/>
    </source>
</evidence>
<dbReference type="Proteomes" id="UP000622687">
    <property type="component" value="Unassembled WGS sequence"/>
</dbReference>
<name>A0A934M8S4_9CLOT</name>
<dbReference type="GO" id="GO:0071555">
    <property type="term" value="P:cell wall organization"/>
    <property type="evidence" value="ECO:0007669"/>
    <property type="project" value="UniProtKB-KW"/>
</dbReference>
<evidence type="ECO:0000256" key="9">
    <source>
        <dbReference type="HAMAP-Rule" id="MF_01924"/>
    </source>
</evidence>
<comment type="similarity">
    <text evidence="9 10">Belongs to the peptidase M15D family.</text>
</comment>
<dbReference type="CDD" id="cd14840">
    <property type="entry name" value="D-Ala-D-Ala_dipeptidase_Aad"/>
    <property type="match status" value="1"/>
</dbReference>
<evidence type="ECO:0000256" key="7">
    <source>
        <dbReference type="ARBA" id="ARBA00023049"/>
    </source>
</evidence>
<evidence type="ECO:0000256" key="10">
    <source>
        <dbReference type="PIRNR" id="PIRNR026671"/>
    </source>
</evidence>
<dbReference type="InterPro" id="IPR000755">
    <property type="entry name" value="A_A_dipeptidase"/>
</dbReference>
<dbReference type="GO" id="GO:0006508">
    <property type="term" value="P:proteolysis"/>
    <property type="evidence" value="ECO:0007669"/>
    <property type="project" value="UniProtKB-KW"/>
</dbReference>
<evidence type="ECO:0000256" key="6">
    <source>
        <dbReference type="ARBA" id="ARBA00022997"/>
    </source>
</evidence>
<proteinExistence type="inferred from homology"/>
<dbReference type="Gene3D" id="3.30.1380.10">
    <property type="match status" value="1"/>
</dbReference>
<dbReference type="GO" id="GO:0008237">
    <property type="term" value="F:metallopeptidase activity"/>
    <property type="evidence" value="ECO:0007669"/>
    <property type="project" value="UniProtKB-KW"/>
</dbReference>
<evidence type="ECO:0000256" key="2">
    <source>
        <dbReference type="ARBA" id="ARBA00022670"/>
    </source>
</evidence>
<evidence type="ECO:0000256" key="3">
    <source>
        <dbReference type="ARBA" id="ARBA00022723"/>
    </source>
</evidence>
<evidence type="ECO:0000256" key="4">
    <source>
        <dbReference type="ARBA" id="ARBA00022801"/>
    </source>
</evidence>
<dbReference type="Pfam" id="PF01427">
    <property type="entry name" value="Peptidase_M15"/>
    <property type="match status" value="1"/>
</dbReference>
<sequence length="189" mass="22139">MGKIKEIDGLVCLSDLDNTISIELRYASENNFTGKKIYPIDICVLRRQTAEKLIRVNDEIKKDGYRIKVWDAYRPVYVQQIFWDILPDSRFVANPAKAGSKHSYGAAVDVTLITNEGKEVIMPSSFDDFSLKARRDNPNMEKEARKNLNYLTESMCKFGFDYIDSEWWHYIDTEWKKYDILDVQLDKFI</sequence>
<dbReference type="RefSeq" id="WP_211144487.1">
    <property type="nucleotide sequence ID" value="NZ_JAEEGB010000038.1"/>
</dbReference>
<keyword evidence="7 9" id="KW-0482">Metalloprotease</keyword>
<feature type="binding site" evidence="9">
    <location>
        <position position="109"/>
    </location>
    <ligand>
        <name>Zn(2+)</name>
        <dbReference type="ChEBI" id="CHEBI:29105"/>
        <note>catalytic</note>
    </ligand>
</feature>
<keyword evidence="3 9" id="KW-0479">Metal-binding</keyword>
<dbReference type="SUPFAM" id="SSF55166">
    <property type="entry name" value="Hedgehog/DD-peptidase"/>
    <property type="match status" value="1"/>
</dbReference>
<keyword evidence="6 9" id="KW-0224">Dipeptidase</keyword>
<comment type="function">
    <text evidence="9 10">Catalyzes hydrolysis of the D-alanyl-D-alanine dipeptide.</text>
</comment>
<keyword evidence="8 10" id="KW-0961">Cell wall biogenesis/degradation</keyword>